<evidence type="ECO:0000313" key="2">
    <source>
        <dbReference type="EMBL" id="VAV86780.1"/>
    </source>
</evidence>
<dbReference type="Gene3D" id="2.30.40.10">
    <property type="entry name" value="Urease, subunit C, domain 1"/>
    <property type="match status" value="1"/>
</dbReference>
<dbReference type="Gene3D" id="3.20.20.140">
    <property type="entry name" value="Metal-dependent hydrolases"/>
    <property type="match status" value="1"/>
</dbReference>
<dbReference type="EMBL" id="UOEE01000011">
    <property type="protein sequence ID" value="VAV86780.1"/>
    <property type="molecule type" value="Genomic_DNA"/>
</dbReference>
<dbReference type="Pfam" id="PF01979">
    <property type="entry name" value="Amidohydro_1"/>
    <property type="match status" value="1"/>
</dbReference>
<dbReference type="AlphaFoldDB" id="A0A3B0QZT3"/>
<dbReference type="PANTHER" id="PTHR43135:SF3">
    <property type="entry name" value="ALPHA-D-RIBOSE 1-METHYLPHOSPHONATE 5-TRIPHOSPHATE DIPHOSPHATASE"/>
    <property type="match status" value="1"/>
</dbReference>
<sequence length="436" mass="45971">MNHTTIRKTLILASACFGLSALSAPVLAHTQAVQCKALLDVPGSAPRGASTIVIKRGKISEILDGFVAVEDATIIDLQDKFCLPGLIDSHVHLTSELSAKGRLDAVTKSDADWAMNAVLFSRRTLMAGFTSVQDVGARGDDAIYAVRDAINRGEIAGPRIRAAGKTVSVSGGHGDGRHGYSEAIAAALRSPAICDGPDDCRRAVRENIRHGADVIKITATGGVLSNTAAGTEQQFFDDEMQNIVQAAHMMGRQVTAHAHGKNGIEAALRAGIDSIEHGTYLDKQTIALFKKKGAYLIPTVLAGATVVEMANDPDGFLPPPSRAKAKQVGPQMLDMLRLAHDGGVKIAFGTDSGVSKHGDNAKEFALMVQAGFTPMQAIKSATIIASEHLQTSDMVGSIEAGKFADIIAVSDSPLDNVEALLEVNFVMKGGRVYKNK</sequence>
<dbReference type="SUPFAM" id="SSF51338">
    <property type="entry name" value="Composite domain of metallo-dependent hydrolases"/>
    <property type="match status" value="1"/>
</dbReference>
<dbReference type="InterPro" id="IPR057744">
    <property type="entry name" value="OTAase-like"/>
</dbReference>
<gene>
    <name evidence="2" type="ORF">MNBD_ALPHA06-120</name>
</gene>
<dbReference type="InterPro" id="IPR006680">
    <property type="entry name" value="Amidohydro-rel"/>
</dbReference>
<dbReference type="InterPro" id="IPR051781">
    <property type="entry name" value="Metallo-dep_Hydrolase"/>
</dbReference>
<reference evidence="2" key="1">
    <citation type="submission" date="2018-06" db="EMBL/GenBank/DDBJ databases">
        <authorList>
            <person name="Zhirakovskaya E."/>
        </authorList>
    </citation>
    <scope>NUCLEOTIDE SEQUENCE</scope>
</reference>
<dbReference type="PANTHER" id="PTHR43135">
    <property type="entry name" value="ALPHA-D-RIBOSE 1-METHYLPHOSPHONATE 5-TRIPHOSPHATE DIPHOSPHATASE"/>
    <property type="match status" value="1"/>
</dbReference>
<dbReference type="CDD" id="cd01299">
    <property type="entry name" value="Met_dep_hydrolase_A"/>
    <property type="match status" value="1"/>
</dbReference>
<name>A0A3B0QZT3_9ZZZZ</name>
<proteinExistence type="predicted"/>
<organism evidence="2">
    <name type="scientific">hydrothermal vent metagenome</name>
    <dbReference type="NCBI Taxonomy" id="652676"/>
    <lineage>
        <taxon>unclassified sequences</taxon>
        <taxon>metagenomes</taxon>
        <taxon>ecological metagenomes</taxon>
    </lineage>
</organism>
<dbReference type="InterPro" id="IPR032466">
    <property type="entry name" value="Metal_Hydrolase"/>
</dbReference>
<dbReference type="GO" id="GO:0016810">
    <property type="term" value="F:hydrolase activity, acting on carbon-nitrogen (but not peptide) bonds"/>
    <property type="evidence" value="ECO:0007669"/>
    <property type="project" value="InterPro"/>
</dbReference>
<evidence type="ECO:0000259" key="1">
    <source>
        <dbReference type="Pfam" id="PF01979"/>
    </source>
</evidence>
<dbReference type="InterPro" id="IPR011059">
    <property type="entry name" value="Metal-dep_hydrolase_composite"/>
</dbReference>
<dbReference type="SUPFAM" id="SSF51556">
    <property type="entry name" value="Metallo-dependent hydrolases"/>
    <property type="match status" value="1"/>
</dbReference>
<accession>A0A3B0QZT3</accession>
<protein>
    <submittedName>
        <fullName evidence="2">Xaa-Pro dipeptidase family enzyme</fullName>
    </submittedName>
</protein>
<feature type="domain" description="Amidohydrolase-related" evidence="1">
    <location>
        <begin position="82"/>
        <end position="432"/>
    </location>
</feature>